<name>A0A151SUE5_CAJCA</name>
<dbReference type="EMBL" id="CM003612">
    <property type="protein sequence ID" value="KYP58415.1"/>
    <property type="molecule type" value="Genomic_DNA"/>
</dbReference>
<dbReference type="Gramene" id="C.cajan_13410.t">
    <property type="protein sequence ID" value="C.cajan_13410.t.cds1"/>
    <property type="gene ID" value="C.cajan_13410"/>
</dbReference>
<protein>
    <submittedName>
        <fullName evidence="3">Pentatricopeptide repeat-containing protein At3g46870 family</fullName>
    </submittedName>
</protein>
<keyword evidence="1" id="KW-0677">Repeat</keyword>
<sequence length="281" mass="33008">MILRVTHSAPLWGFQNSNFSHAKRRVVLCGLRSTYKAPRRTRVLSKETIHVIHALKLARSPDHVLDAKLSRLLKADILNLLEEFQRQNQLHLSLRVFRVVCQEHQLGHDTLLQLYADIILLLGRNNETRMAEEVFCQVVEKGFKPDTRICTEMIGVYLQVGMTEKAMEMYESMKEWGCSPDKFTFTVLITNLQKTGQQDLVEKLKQDSLHYLESPDKFLRQLQQKKPVRIRLYFLFHSRQLCLFYSVTDFVCLFRQKRDMLILYEIFQRLGLLLVLVPPCI</sequence>
<dbReference type="Pfam" id="PF01535">
    <property type="entry name" value="PPR"/>
    <property type="match status" value="1"/>
</dbReference>
<dbReference type="PANTHER" id="PTHR47594:SF5">
    <property type="entry name" value="PENTACOTRIPEPTIDE-REPEAT REGION OF PRORP DOMAIN-CONTAINING PROTEIN"/>
    <property type="match status" value="1"/>
</dbReference>
<evidence type="ECO:0000313" key="4">
    <source>
        <dbReference type="Proteomes" id="UP000075243"/>
    </source>
</evidence>
<proteinExistence type="predicted"/>
<dbReference type="OMA" id="VRNEEWY"/>
<dbReference type="NCBIfam" id="TIGR00756">
    <property type="entry name" value="PPR"/>
    <property type="match status" value="2"/>
</dbReference>
<dbReference type="Pfam" id="PF13041">
    <property type="entry name" value="PPR_2"/>
    <property type="match status" value="1"/>
</dbReference>
<dbReference type="PANTHER" id="PTHR47594">
    <property type="entry name" value="PPR CONTAINING PLANT-LIKE PROTEIN"/>
    <property type="match status" value="1"/>
</dbReference>
<dbReference type="InterPro" id="IPR011990">
    <property type="entry name" value="TPR-like_helical_dom_sf"/>
</dbReference>
<evidence type="ECO:0000313" key="3">
    <source>
        <dbReference type="EMBL" id="KYP58415.1"/>
    </source>
</evidence>
<accession>A0A151SUE5</accession>
<dbReference type="AlphaFoldDB" id="A0A151SUE5"/>
<dbReference type="GO" id="GO:0009658">
    <property type="term" value="P:chloroplast organization"/>
    <property type="evidence" value="ECO:0007669"/>
    <property type="project" value="InterPro"/>
</dbReference>
<dbReference type="GO" id="GO:0000373">
    <property type="term" value="P:Group II intron splicing"/>
    <property type="evidence" value="ECO:0007669"/>
    <property type="project" value="InterPro"/>
</dbReference>
<dbReference type="InterPro" id="IPR002885">
    <property type="entry name" value="PPR_rpt"/>
</dbReference>
<evidence type="ECO:0000256" key="1">
    <source>
        <dbReference type="ARBA" id="ARBA00022737"/>
    </source>
</evidence>
<dbReference type="GO" id="GO:0003723">
    <property type="term" value="F:RNA binding"/>
    <property type="evidence" value="ECO:0007669"/>
    <property type="project" value="InterPro"/>
</dbReference>
<dbReference type="PROSITE" id="PS51375">
    <property type="entry name" value="PPR"/>
    <property type="match status" value="1"/>
</dbReference>
<dbReference type="Proteomes" id="UP000075243">
    <property type="component" value="Chromosome 10"/>
</dbReference>
<gene>
    <name evidence="3" type="ORF">KK1_013822</name>
</gene>
<keyword evidence="4" id="KW-1185">Reference proteome</keyword>
<evidence type="ECO:0000256" key="2">
    <source>
        <dbReference type="PROSITE-ProRule" id="PRU00708"/>
    </source>
</evidence>
<feature type="repeat" description="PPR" evidence="2">
    <location>
        <begin position="146"/>
        <end position="180"/>
    </location>
</feature>
<organism evidence="3 4">
    <name type="scientific">Cajanus cajan</name>
    <name type="common">Pigeon pea</name>
    <name type="synonym">Cajanus indicus</name>
    <dbReference type="NCBI Taxonomy" id="3821"/>
    <lineage>
        <taxon>Eukaryota</taxon>
        <taxon>Viridiplantae</taxon>
        <taxon>Streptophyta</taxon>
        <taxon>Embryophyta</taxon>
        <taxon>Tracheophyta</taxon>
        <taxon>Spermatophyta</taxon>
        <taxon>Magnoliopsida</taxon>
        <taxon>eudicotyledons</taxon>
        <taxon>Gunneridae</taxon>
        <taxon>Pentapetalae</taxon>
        <taxon>rosids</taxon>
        <taxon>fabids</taxon>
        <taxon>Fabales</taxon>
        <taxon>Fabaceae</taxon>
        <taxon>Papilionoideae</taxon>
        <taxon>50 kb inversion clade</taxon>
        <taxon>NPAAA clade</taxon>
        <taxon>indigoferoid/millettioid clade</taxon>
        <taxon>Phaseoleae</taxon>
        <taxon>Cajanus</taxon>
    </lineage>
</organism>
<reference evidence="3 4" key="1">
    <citation type="journal article" date="2012" name="Nat. Biotechnol.">
        <title>Draft genome sequence of pigeonpea (Cajanus cajan), an orphan legume crop of resource-poor farmers.</title>
        <authorList>
            <person name="Varshney R.K."/>
            <person name="Chen W."/>
            <person name="Li Y."/>
            <person name="Bharti A.K."/>
            <person name="Saxena R.K."/>
            <person name="Schlueter J.A."/>
            <person name="Donoghue M.T."/>
            <person name="Azam S."/>
            <person name="Fan G."/>
            <person name="Whaley A.M."/>
            <person name="Farmer A.D."/>
            <person name="Sheridan J."/>
            <person name="Iwata A."/>
            <person name="Tuteja R."/>
            <person name="Penmetsa R.V."/>
            <person name="Wu W."/>
            <person name="Upadhyaya H.D."/>
            <person name="Yang S.P."/>
            <person name="Shah T."/>
            <person name="Saxena K.B."/>
            <person name="Michael T."/>
            <person name="McCombie W.R."/>
            <person name="Yang B."/>
            <person name="Zhang G."/>
            <person name="Yang H."/>
            <person name="Wang J."/>
            <person name="Spillane C."/>
            <person name="Cook D.R."/>
            <person name="May G.D."/>
            <person name="Xu X."/>
            <person name="Jackson S.A."/>
        </authorList>
    </citation>
    <scope>NUCLEOTIDE SEQUENCE [LARGE SCALE GENOMIC DNA]</scope>
    <source>
        <strain evidence="4">cv. Asha</strain>
    </source>
</reference>
<dbReference type="Gene3D" id="1.25.40.10">
    <property type="entry name" value="Tetratricopeptide repeat domain"/>
    <property type="match status" value="1"/>
</dbReference>
<dbReference type="InterPro" id="IPR044190">
    <property type="entry name" value="THA8-like"/>
</dbReference>